<evidence type="ECO:0000256" key="1">
    <source>
        <dbReference type="SAM" id="MobiDB-lite"/>
    </source>
</evidence>
<proteinExistence type="predicted"/>
<reference evidence="3" key="1">
    <citation type="submission" date="2023-07" db="EMBL/GenBank/DDBJ databases">
        <authorList>
            <person name="Yue Y."/>
        </authorList>
    </citation>
    <scope>NUCLEOTIDE SEQUENCE [LARGE SCALE GENOMIC DNA]</scope>
    <source>
        <strain evidence="3">2Y89</strain>
    </source>
</reference>
<comment type="caution">
    <text evidence="2">The sequence shown here is derived from an EMBL/GenBank/DDBJ whole genome shotgun (WGS) entry which is preliminary data.</text>
</comment>
<keyword evidence="3" id="KW-1185">Reference proteome</keyword>
<dbReference type="EMBL" id="JAIUJS010000051">
    <property type="protein sequence ID" value="MCA0154560.1"/>
    <property type="molecule type" value="Genomic_DNA"/>
</dbReference>
<accession>A0ABS7Y5N6</accession>
<sequence length="127" mass="13013">EALDPLVLDTGLSAANYGFEWSLNGTVIAGATGPSLMPQQGGSYSVTVTDTSTSSATSCTSTDTAEVVQSEPPVLVVELVTQAFAENHVIEATASGPGEYEYSLDGGPWQDGGTFDNVSPGQHEVTA</sequence>
<protein>
    <submittedName>
        <fullName evidence="2">CUB domain-containing protein</fullName>
    </submittedName>
</protein>
<gene>
    <name evidence="2" type="ORF">LBV24_15140</name>
</gene>
<organism evidence="2 3">
    <name type="scientific">Winogradskyella vincentii</name>
    <dbReference type="NCBI Taxonomy" id="2877122"/>
    <lineage>
        <taxon>Bacteria</taxon>
        <taxon>Pseudomonadati</taxon>
        <taxon>Bacteroidota</taxon>
        <taxon>Flavobacteriia</taxon>
        <taxon>Flavobacteriales</taxon>
        <taxon>Flavobacteriaceae</taxon>
        <taxon>Winogradskyella</taxon>
    </lineage>
</organism>
<name>A0ABS7Y5N6_9FLAO</name>
<feature type="region of interest" description="Disordered" evidence="1">
    <location>
        <begin position="107"/>
        <end position="127"/>
    </location>
</feature>
<evidence type="ECO:0000313" key="2">
    <source>
        <dbReference type="EMBL" id="MCA0154560.1"/>
    </source>
</evidence>
<dbReference type="Proteomes" id="UP001198402">
    <property type="component" value="Unassembled WGS sequence"/>
</dbReference>
<feature type="non-terminal residue" evidence="2">
    <location>
        <position position="127"/>
    </location>
</feature>
<evidence type="ECO:0000313" key="3">
    <source>
        <dbReference type="Proteomes" id="UP001198402"/>
    </source>
</evidence>
<feature type="non-terminal residue" evidence="2">
    <location>
        <position position="1"/>
    </location>
</feature>